<dbReference type="PANTHER" id="PTHR36884:SF4">
    <property type="entry name" value="FIP1[III]-LIKE PROTEIN"/>
    <property type="match status" value="1"/>
</dbReference>
<feature type="region of interest" description="Disordered" evidence="5">
    <location>
        <begin position="1259"/>
        <end position="1322"/>
    </location>
</feature>
<name>A0A9Q0GW91_9MAGN</name>
<protein>
    <recommendedName>
        <fullName evidence="6">Pre-mRNA polyadenylation factor Fip1 domain-containing protein</fullName>
    </recommendedName>
</protein>
<feature type="region of interest" description="Disordered" evidence="5">
    <location>
        <begin position="573"/>
        <end position="637"/>
    </location>
</feature>
<evidence type="ECO:0000256" key="1">
    <source>
        <dbReference type="ARBA" id="ARBA00004123"/>
    </source>
</evidence>
<evidence type="ECO:0000256" key="3">
    <source>
        <dbReference type="ARBA" id="ARBA00022664"/>
    </source>
</evidence>
<dbReference type="Pfam" id="PF05182">
    <property type="entry name" value="Fip1"/>
    <property type="match status" value="1"/>
</dbReference>
<evidence type="ECO:0000256" key="2">
    <source>
        <dbReference type="ARBA" id="ARBA00007459"/>
    </source>
</evidence>
<feature type="domain" description="Pre-mRNA polyadenylation factor Fip1" evidence="6">
    <location>
        <begin position="272"/>
        <end position="314"/>
    </location>
</feature>
<comment type="caution">
    <text evidence="7">The sequence shown here is derived from an EMBL/GenBank/DDBJ whole genome shotgun (WGS) entry which is preliminary data.</text>
</comment>
<feature type="region of interest" description="Disordered" evidence="5">
    <location>
        <begin position="437"/>
        <end position="468"/>
    </location>
</feature>
<dbReference type="InterPro" id="IPR044976">
    <property type="entry name" value="FIPS5/FIPS3-like"/>
</dbReference>
<reference evidence="7" key="1">
    <citation type="journal article" date="2023" name="Plant J.">
        <title>The genome of the king protea, Protea cynaroides.</title>
        <authorList>
            <person name="Chang J."/>
            <person name="Duong T.A."/>
            <person name="Schoeman C."/>
            <person name="Ma X."/>
            <person name="Roodt D."/>
            <person name="Barker N."/>
            <person name="Li Z."/>
            <person name="Van de Peer Y."/>
            <person name="Mizrachi E."/>
        </authorList>
    </citation>
    <scope>NUCLEOTIDE SEQUENCE</scope>
    <source>
        <tissue evidence="7">Young leaves</tissue>
    </source>
</reference>
<evidence type="ECO:0000256" key="4">
    <source>
        <dbReference type="ARBA" id="ARBA00023242"/>
    </source>
</evidence>
<comment type="subcellular location">
    <subcellularLocation>
        <location evidence="1">Nucleus</location>
    </subcellularLocation>
</comment>
<accession>A0A9Q0GW91</accession>
<dbReference type="Proteomes" id="UP001141806">
    <property type="component" value="Unassembled WGS sequence"/>
</dbReference>
<proteinExistence type="inferred from homology"/>
<keyword evidence="4" id="KW-0539">Nucleus</keyword>
<organism evidence="7 8">
    <name type="scientific">Protea cynaroides</name>
    <dbReference type="NCBI Taxonomy" id="273540"/>
    <lineage>
        <taxon>Eukaryota</taxon>
        <taxon>Viridiplantae</taxon>
        <taxon>Streptophyta</taxon>
        <taxon>Embryophyta</taxon>
        <taxon>Tracheophyta</taxon>
        <taxon>Spermatophyta</taxon>
        <taxon>Magnoliopsida</taxon>
        <taxon>Proteales</taxon>
        <taxon>Proteaceae</taxon>
        <taxon>Protea</taxon>
    </lineage>
</organism>
<gene>
    <name evidence="7" type="ORF">NE237_012110</name>
</gene>
<feature type="region of interest" description="Disordered" evidence="5">
    <location>
        <begin position="1159"/>
        <end position="1191"/>
    </location>
</feature>
<feature type="compositionally biased region" description="Basic and acidic residues" evidence="5">
    <location>
        <begin position="1275"/>
        <end position="1286"/>
    </location>
</feature>
<feature type="compositionally biased region" description="Basic and acidic residues" evidence="5">
    <location>
        <begin position="1164"/>
        <end position="1182"/>
    </location>
</feature>
<dbReference type="GO" id="GO:0005634">
    <property type="term" value="C:nucleus"/>
    <property type="evidence" value="ECO:0007669"/>
    <property type="project" value="UniProtKB-SubCell"/>
</dbReference>
<evidence type="ECO:0000313" key="7">
    <source>
        <dbReference type="EMBL" id="KAJ4955327.1"/>
    </source>
</evidence>
<dbReference type="EMBL" id="JAMYWD010000011">
    <property type="protein sequence ID" value="KAJ4955327.1"/>
    <property type="molecule type" value="Genomic_DNA"/>
</dbReference>
<keyword evidence="3" id="KW-0507">mRNA processing</keyword>
<feature type="compositionally biased region" description="Basic and acidic residues" evidence="5">
    <location>
        <begin position="437"/>
        <end position="461"/>
    </location>
</feature>
<evidence type="ECO:0000313" key="8">
    <source>
        <dbReference type="Proteomes" id="UP001141806"/>
    </source>
</evidence>
<evidence type="ECO:0000256" key="5">
    <source>
        <dbReference type="SAM" id="MobiDB-lite"/>
    </source>
</evidence>
<feature type="compositionally biased region" description="Basic residues" evidence="5">
    <location>
        <begin position="1312"/>
        <end position="1322"/>
    </location>
</feature>
<keyword evidence="8" id="KW-1185">Reference proteome</keyword>
<dbReference type="PANTHER" id="PTHR36884">
    <property type="entry name" value="FIP1[III]-LIKE PROTEIN"/>
    <property type="match status" value="1"/>
</dbReference>
<dbReference type="InterPro" id="IPR007854">
    <property type="entry name" value="Fip1_dom"/>
</dbReference>
<dbReference type="GO" id="GO:0006397">
    <property type="term" value="P:mRNA processing"/>
    <property type="evidence" value="ECO:0007669"/>
    <property type="project" value="UniProtKB-KW"/>
</dbReference>
<evidence type="ECO:0000259" key="6">
    <source>
        <dbReference type="Pfam" id="PF05182"/>
    </source>
</evidence>
<dbReference type="OrthoDB" id="1917198at2759"/>
<sequence length="1322" mass="150991">MGEMDDDFGDLYADVELQVSAAINEISGFNQLYIENDNKNESSSVDDLVASESRSKKVNPISQESTMCSKDDAGRKEDLKLIENGTETLDLEADGEEKLLVDSGSDSEDDLLIVLNEDDCRKYPVPRDAVTGNRGLTEGSDDEDDDFVIVTDANLPSNDRNLLDQLQSSCDGVEQAALCSGAEKGNGMKSSHLSQYSQYKYIRPVNSKGNVSGAAVPVYSLLPGKGDWDVNGSNQQMVSNMPHIGSSSSTVSPFVSQRGYDFSLPRYRTILDVNIDRFEWKPWRHPGADITDFFNFDLDEESWKEYCNRLEQFRQQANMLAKAPESIRLNRVYGVEFEQAAVASEAVAGESGQIGDATNVSLSFNSADRGGKRLEVPKGRAIQVEGGIGERQPSMDVRRPRNRDSDVVIQIAVHDSGDSAGSSEQEDHVDNTVLEISKSRDSEIDDNSDMHDTGGARKDAQSIEPVDESSNRFGISHVKDHKARRWTRCSQPTAKSNALTLDSDSQVNENTYDVDMHHRQKEKGHVLEDEKMIVIEEQTKELVVNGIPSKADPLLLEAESSLGNQIQCSVSSSYLDGHSKEPNDGTDTLKTLERPSSHSAAELWESVAIDDDNYKDSESNDSDMESGEYKYGSEDPSPNYVKQNCCSRMQLRSGAELKDHRDDDEEATLMSNRKDRFNGDCPKVGHGTHKRWRHHNGIYDREDFSYYRGTEVSTGCHSDRSVDRQARNGCTEKFRGIPQHFEEDMDPFPTRHWDEKDYLIDQRTTAEYNKREDYHERGYTKDRIKSISYKKSRSLSGHSSLYKEKARNFLQRRKRDEESRFRKRTLDDEYESEHRCIDELRQKYGRHVPYNDREPLKKYDRHIPYIGREIENSGKINRYCCSPHPELDTSWSSAGYDDEFWRHPDHPCTAVDTSREFEIVKERRWQDITSPRNEKSDSRRSDERYFDHWRRIKHRDSWIDPMCENVYRTEDDTIYLDDDIFKKRRRSSRRSEAFHWDENNLCSRHQDQDDMYAEEAPSSFKRNKRHERIHVEREPTHHGYLLNEQIGSKIIREEIRISEISSHGNSGINIICRVKHEQAALRSRDSTLGGWEGKPSGRCSKAGDVRCNGGHSHMDQMVDYEQTVFGDSDEAHTREAILPYRSKVASRISRSKIEVRQCKLKPSTNDKKGLDKHPDTQYHEASDFEEGQLAEPEKKEIGAIEQRHVSGSTTGIGDVKGGKGFGCEQKGFGVYDNHRILEALVKMEKRRERFKEPIPLKESAMNSKPEPAPTIETAGVKRRERFKEPIPLKVPVKNPKPEPPPTVETVDIKQQRPLRKRRWAGA</sequence>
<comment type="similarity">
    <text evidence="2">Belongs to the FIP1 family.</text>
</comment>